<evidence type="ECO:0000313" key="2">
    <source>
        <dbReference type="Proteomes" id="UP000292085"/>
    </source>
</evidence>
<dbReference type="AlphaFoldDB" id="A0A4Q6XXL5"/>
<dbReference type="EMBL" id="SGIS01000012">
    <property type="protein sequence ID" value="RZF64711.1"/>
    <property type="molecule type" value="Genomic_DNA"/>
</dbReference>
<dbReference type="Proteomes" id="UP000292085">
    <property type="component" value="Unassembled WGS sequence"/>
</dbReference>
<protein>
    <submittedName>
        <fullName evidence="1">DUF1826 domain-containing protein</fullName>
    </submittedName>
</protein>
<comment type="caution">
    <text evidence="1">The sequence shown here is derived from an EMBL/GenBank/DDBJ whole genome shotgun (WGS) entry which is preliminary data.</text>
</comment>
<dbReference type="Pfam" id="PF08856">
    <property type="entry name" value="DUF1826"/>
    <property type="match status" value="1"/>
</dbReference>
<proteinExistence type="predicted"/>
<name>A0A4Q6XXL5_9SPHN</name>
<dbReference type="InterPro" id="IPR014955">
    <property type="entry name" value="DUF1826"/>
</dbReference>
<gene>
    <name evidence="1" type="ORF">EWE75_09980</name>
</gene>
<accession>A0A4Q6XXL5</accession>
<sequence>MGCAGGGLMKLLDRPIEVKPSIARSGDDPAHLAAIYDHEVALTLWSRPNPVTVPREDLDGLVGFNVTCSIGEVRHTINIALSGATARSWHVPLLADIVDLSHRFAALMEIDDVSIRLEAISGNACWKFHSDYVRARLLTTYVGPGTEWALQGENGLDDVHRIPTGHVGIFKGREWTPDGLLLHRSPPIAGTGDVRLLLVID</sequence>
<evidence type="ECO:0000313" key="1">
    <source>
        <dbReference type="EMBL" id="RZF64711.1"/>
    </source>
</evidence>
<reference evidence="1 2" key="1">
    <citation type="submission" date="2019-02" db="EMBL/GenBank/DDBJ databases">
        <authorList>
            <person name="Li Y."/>
        </authorList>
    </citation>
    <scope>NUCLEOTIDE SEQUENCE [LARGE SCALE GENOMIC DNA]</scope>
    <source>
        <strain evidence="1 2">3-7</strain>
    </source>
</reference>
<keyword evidence="2" id="KW-1185">Reference proteome</keyword>
<dbReference type="OrthoDB" id="5342505at2"/>
<organism evidence="1 2">
    <name type="scientific">Sphingomonas populi</name>
    <dbReference type="NCBI Taxonomy" id="2484750"/>
    <lineage>
        <taxon>Bacteria</taxon>
        <taxon>Pseudomonadati</taxon>
        <taxon>Pseudomonadota</taxon>
        <taxon>Alphaproteobacteria</taxon>
        <taxon>Sphingomonadales</taxon>
        <taxon>Sphingomonadaceae</taxon>
        <taxon>Sphingomonas</taxon>
    </lineage>
</organism>